<protein>
    <submittedName>
        <fullName evidence="1">Uncharacterized protein</fullName>
    </submittedName>
</protein>
<gene>
    <name evidence="1" type="ORF">ACFQAU_00210</name>
    <name evidence="2" type="ORF">ACFQAU_17710</name>
</gene>
<organism evidence="1 3">
    <name type="scientific">Sulfitobacter profundi</name>
    <dbReference type="NCBI Taxonomy" id="2679961"/>
    <lineage>
        <taxon>Bacteria</taxon>
        <taxon>Pseudomonadati</taxon>
        <taxon>Pseudomonadota</taxon>
        <taxon>Alphaproteobacteria</taxon>
        <taxon>Rhodobacterales</taxon>
        <taxon>Roseobacteraceae</taxon>
        <taxon>Sulfitobacter</taxon>
    </lineage>
</organism>
<evidence type="ECO:0000313" key="2">
    <source>
        <dbReference type="EMBL" id="MFC6643249.1"/>
    </source>
</evidence>
<sequence>MTQVANLPTVPNAMAGPITDKMLEQVICAGTTAQKCTGLSDADAALIILTIPQIATELLHRRRAMGVIADMTELDNVTFMPSVRDNG</sequence>
<keyword evidence="3" id="KW-1185">Reference proteome</keyword>
<dbReference type="EMBL" id="JBHSWA010000001">
    <property type="protein sequence ID" value="MFC6643249.1"/>
    <property type="molecule type" value="Genomic_DNA"/>
</dbReference>
<dbReference type="RefSeq" id="WP_132443599.1">
    <property type="nucleotide sequence ID" value="NZ_JBHSWA010000001.1"/>
</dbReference>
<dbReference type="Proteomes" id="UP001596403">
    <property type="component" value="Unassembled WGS sequence"/>
</dbReference>
<accession>A0ABW1YT46</accession>
<evidence type="ECO:0000313" key="3">
    <source>
        <dbReference type="Proteomes" id="UP001596403"/>
    </source>
</evidence>
<evidence type="ECO:0000313" key="1">
    <source>
        <dbReference type="EMBL" id="MFC6640397.1"/>
    </source>
</evidence>
<name>A0ABW1YT46_9RHOB</name>
<reference evidence="3" key="2">
    <citation type="journal article" date="2019" name="Int. J. Syst. Evol. Microbiol.">
        <title>The Global Catalogue of Microorganisms (GCM) 10K type strain sequencing project: providing services to taxonomists for standard genome sequencing and annotation.</title>
        <authorList>
            <consortium name="The Broad Institute Genomics Platform"/>
            <consortium name="The Broad Institute Genome Sequencing Center for Infectious Disease"/>
            <person name="Wu L."/>
            <person name="Ma J."/>
        </authorList>
    </citation>
    <scope>NUCLEOTIDE SEQUENCE [LARGE SCALE GENOMIC DNA]</scope>
    <source>
        <strain evidence="3">NBRC 111368</strain>
    </source>
</reference>
<dbReference type="EMBL" id="JBHSWA010000001">
    <property type="protein sequence ID" value="MFC6640397.1"/>
    <property type="molecule type" value="Genomic_DNA"/>
</dbReference>
<comment type="caution">
    <text evidence="1">The sequence shown here is derived from an EMBL/GenBank/DDBJ whole genome shotgun (WGS) entry which is preliminary data.</text>
</comment>
<reference evidence="1" key="1">
    <citation type="journal article" date="2014" name="Int. J. Syst. Evol. Microbiol.">
        <title>Complete genome of a new Firmicutes species belonging to the dominant human colonic microbiota ('Ruminococcus bicirculans') reveals two chromosomes and a selective capacity to utilize plant glucans.</title>
        <authorList>
            <consortium name="NISC Comparative Sequencing Program"/>
            <person name="Wegmann U."/>
            <person name="Louis P."/>
            <person name="Goesmann A."/>
            <person name="Henrissat B."/>
            <person name="Duncan S.H."/>
            <person name="Flint H.J."/>
        </authorList>
    </citation>
    <scope>NUCLEOTIDE SEQUENCE</scope>
    <source>
        <strain evidence="1">NBRC 113428</strain>
    </source>
</reference>
<proteinExistence type="predicted"/>
<reference evidence="1" key="3">
    <citation type="submission" date="2024-09" db="EMBL/GenBank/DDBJ databases">
        <authorList>
            <person name="Sun Q."/>
            <person name="Mori K."/>
        </authorList>
    </citation>
    <scope>NUCLEOTIDE SEQUENCE</scope>
    <source>
        <strain evidence="1">NBRC 113428</strain>
    </source>
</reference>